<dbReference type="InterPro" id="IPR006675">
    <property type="entry name" value="HDIG_dom"/>
</dbReference>
<dbReference type="PROSITE" id="PS51832">
    <property type="entry name" value="HD_GYP"/>
    <property type="match status" value="1"/>
</dbReference>
<dbReference type="RefSeq" id="WP_069128380.1">
    <property type="nucleotide sequence ID" value="NZ_MARB01000039.1"/>
</dbReference>
<name>A0A7Z0VHI8_9GAMM</name>
<evidence type="ECO:0000313" key="3">
    <source>
        <dbReference type="Proteomes" id="UP000094769"/>
    </source>
</evidence>
<dbReference type="NCBIfam" id="TIGR00277">
    <property type="entry name" value="HDIG"/>
    <property type="match status" value="1"/>
</dbReference>
<dbReference type="PANTHER" id="PTHR43155:SF2">
    <property type="entry name" value="CYCLIC DI-GMP PHOSPHODIESTERASE PA4108"/>
    <property type="match status" value="1"/>
</dbReference>
<proteinExistence type="predicted"/>
<keyword evidence="3" id="KW-1185">Reference proteome</keyword>
<dbReference type="OrthoDB" id="9802066at2"/>
<dbReference type="GO" id="GO:0071111">
    <property type="term" value="F:cyclic-guanylate-specific phosphodiesterase activity"/>
    <property type="evidence" value="ECO:0007669"/>
    <property type="project" value="UniProtKB-EC"/>
</dbReference>
<gene>
    <name evidence="2" type="primary">rpfG_7</name>
    <name evidence="2" type="ORF">CODIS_40730</name>
</gene>
<dbReference type="InterPro" id="IPR037522">
    <property type="entry name" value="HD_GYP_dom"/>
</dbReference>
<dbReference type="PANTHER" id="PTHR43155">
    <property type="entry name" value="CYCLIC DI-GMP PHOSPHODIESTERASE PA4108-RELATED"/>
    <property type="match status" value="1"/>
</dbReference>
<dbReference type="CDD" id="cd00077">
    <property type="entry name" value="HDc"/>
    <property type="match status" value="1"/>
</dbReference>
<dbReference type="Pfam" id="PF11871">
    <property type="entry name" value="DUF3391"/>
    <property type="match status" value="1"/>
</dbReference>
<dbReference type="EMBL" id="MARB01000039">
    <property type="protein sequence ID" value="ODJ85694.1"/>
    <property type="molecule type" value="Genomic_DNA"/>
</dbReference>
<comment type="caution">
    <text evidence="2">The sequence shown here is derived from an EMBL/GenBank/DDBJ whole genome shotgun (WGS) entry which is preliminary data.</text>
</comment>
<dbReference type="EC" id="3.1.4.52" evidence="2"/>
<organism evidence="2 3">
    <name type="scientific">Candidatus Thiodiazotropha endolucinida</name>
    <dbReference type="NCBI Taxonomy" id="1655433"/>
    <lineage>
        <taxon>Bacteria</taxon>
        <taxon>Pseudomonadati</taxon>
        <taxon>Pseudomonadota</taxon>
        <taxon>Gammaproteobacteria</taxon>
        <taxon>Chromatiales</taxon>
        <taxon>Sedimenticolaceae</taxon>
        <taxon>Candidatus Thiodiazotropha</taxon>
    </lineage>
</organism>
<dbReference type="Proteomes" id="UP000094769">
    <property type="component" value="Unassembled WGS sequence"/>
</dbReference>
<reference evidence="2 3" key="1">
    <citation type="submission" date="2016-06" db="EMBL/GenBank/DDBJ databases">
        <title>Genome sequence of endosymbiont of Candidatus Endolucinida thiodiazotropha.</title>
        <authorList>
            <person name="Poehlein A."/>
            <person name="Koenig S."/>
            <person name="Heiden S.E."/>
            <person name="Thuermer A."/>
            <person name="Voget S."/>
            <person name="Daniel R."/>
            <person name="Markert S."/>
            <person name="Gros O."/>
            <person name="Schweder T."/>
        </authorList>
    </citation>
    <scope>NUCLEOTIDE SEQUENCE [LARGE SCALE GENOMIC DNA]</scope>
    <source>
        <strain evidence="2 3">COS</strain>
    </source>
</reference>
<protein>
    <submittedName>
        <fullName evidence="2">Cyclic di-GMP phosphodiesterase response regulator RpfG</fullName>
        <ecNumber evidence="2">3.1.4.52</ecNumber>
    </submittedName>
</protein>
<dbReference type="InterPro" id="IPR021812">
    <property type="entry name" value="DUF3391"/>
</dbReference>
<keyword evidence="2" id="KW-0378">Hydrolase</keyword>
<evidence type="ECO:0000313" key="2">
    <source>
        <dbReference type="EMBL" id="ODJ85694.1"/>
    </source>
</evidence>
<dbReference type="InterPro" id="IPR003607">
    <property type="entry name" value="HD/PDEase_dom"/>
</dbReference>
<feature type="domain" description="HD-GYP" evidence="1">
    <location>
        <begin position="140"/>
        <end position="336"/>
    </location>
</feature>
<sequence>MIKQITTQQIRPGMYVHKLDCSWLDHPFARNSFLIKDMDDVRKLRGVKLSQILIDTEKGLDVDVRIATQASDPQPEETVVKEVKCPKDRQKRITVAEERQRAGAVKQEAERVITGIMADIKLGKRIDAERVSPVVEHMMGSVFRNEDALLGLTRIRQMDKYTFEHSVSVSVLLIAFAKQLGLEESTIRDLGIGGLLHDIGKMRVPDKILNKPGRLNDEEFAVIREHVNLGHGLVDGVETISATALEVVTQHHERIDGSGYPCKLHGDETGLYGKMAAVVDVYDAITSDRVYHKGQLPSVVLKRMMEWSGSHFDPKLVQHFIQCVGIYPVGSVVALESERLAIVIQSPEEGLLEPLVNIVYDLRKRRFITPRLLDLANQPEGEKDRILRLESAESYGIRPEVFMQ</sequence>
<dbReference type="Pfam" id="PF13487">
    <property type="entry name" value="HD_5"/>
    <property type="match status" value="1"/>
</dbReference>
<accession>A0A7Z0VHI8</accession>
<dbReference type="SMART" id="SM00471">
    <property type="entry name" value="HDc"/>
    <property type="match status" value="1"/>
</dbReference>
<evidence type="ECO:0000259" key="1">
    <source>
        <dbReference type="PROSITE" id="PS51832"/>
    </source>
</evidence>
<dbReference type="AlphaFoldDB" id="A0A7Z0VHI8"/>
<dbReference type="SUPFAM" id="SSF109604">
    <property type="entry name" value="HD-domain/PDEase-like"/>
    <property type="match status" value="1"/>
</dbReference>
<dbReference type="Gene3D" id="1.10.3210.10">
    <property type="entry name" value="Hypothetical protein af1432"/>
    <property type="match status" value="1"/>
</dbReference>